<dbReference type="AlphaFoldDB" id="A0A163A8K2"/>
<sequence length="174" mass="19735">MSTQRNMMEVDDEHKILTKCYILNVAILTHQLGALEESYTQTKLPVWEGASMSDTEDVSVTNDMISNGDNDDSRSNSNEISEDESEDDVIELNDNELNSEDVCSPNEVLTSKTYSQLQQLSILIYNTPDMPQNPVHRFIATFVVMFASHYVVDKGAVVLIKFINKLLTIYEQDF</sequence>
<name>A0A163A8K2_PHYB8</name>
<dbReference type="VEuPathDB" id="FungiDB:PHYBLDRAFT_72737"/>
<feature type="region of interest" description="Disordered" evidence="1">
    <location>
        <begin position="60"/>
        <end position="88"/>
    </location>
</feature>
<dbReference type="Proteomes" id="UP000077315">
    <property type="component" value="Unassembled WGS sequence"/>
</dbReference>
<dbReference type="GeneID" id="29003612"/>
<proteinExistence type="predicted"/>
<evidence type="ECO:0000313" key="2">
    <source>
        <dbReference type="EMBL" id="OAD71781.1"/>
    </source>
</evidence>
<evidence type="ECO:0000256" key="1">
    <source>
        <dbReference type="SAM" id="MobiDB-lite"/>
    </source>
</evidence>
<organism evidence="2 3">
    <name type="scientific">Phycomyces blakesleeanus (strain ATCC 8743b / DSM 1359 / FGSC 10004 / NBRC 33097 / NRRL 1555)</name>
    <dbReference type="NCBI Taxonomy" id="763407"/>
    <lineage>
        <taxon>Eukaryota</taxon>
        <taxon>Fungi</taxon>
        <taxon>Fungi incertae sedis</taxon>
        <taxon>Mucoromycota</taxon>
        <taxon>Mucoromycotina</taxon>
        <taxon>Mucoromycetes</taxon>
        <taxon>Mucorales</taxon>
        <taxon>Phycomycetaceae</taxon>
        <taxon>Phycomyces</taxon>
    </lineage>
</organism>
<protein>
    <submittedName>
        <fullName evidence="2">Uncharacterized protein</fullName>
    </submittedName>
</protein>
<accession>A0A163A8K2</accession>
<gene>
    <name evidence="2" type="ORF">PHYBLDRAFT_72737</name>
</gene>
<evidence type="ECO:0000313" key="3">
    <source>
        <dbReference type="Proteomes" id="UP000077315"/>
    </source>
</evidence>
<keyword evidence="3" id="KW-1185">Reference proteome</keyword>
<dbReference type="InParanoid" id="A0A163A8K2"/>
<dbReference type="EMBL" id="KV440985">
    <property type="protein sequence ID" value="OAD71781.1"/>
    <property type="molecule type" value="Genomic_DNA"/>
</dbReference>
<dbReference type="RefSeq" id="XP_018289821.1">
    <property type="nucleotide sequence ID" value="XM_018442706.1"/>
</dbReference>
<reference evidence="3" key="1">
    <citation type="submission" date="2015-06" db="EMBL/GenBank/DDBJ databases">
        <title>Expansion of signal transduction pathways in fungi by whole-genome duplication.</title>
        <authorList>
            <consortium name="DOE Joint Genome Institute"/>
            <person name="Corrochano L.M."/>
            <person name="Kuo A."/>
            <person name="Marcet-Houben M."/>
            <person name="Polaino S."/>
            <person name="Salamov A."/>
            <person name="Villalobos J.M."/>
            <person name="Alvarez M.I."/>
            <person name="Avalos J."/>
            <person name="Benito E.P."/>
            <person name="Benoit I."/>
            <person name="Burger G."/>
            <person name="Camino L.P."/>
            <person name="Canovas D."/>
            <person name="Cerda-Olmedo E."/>
            <person name="Cheng J.-F."/>
            <person name="Dominguez A."/>
            <person name="Elias M."/>
            <person name="Eslava A.P."/>
            <person name="Glaser F."/>
            <person name="Grimwood J."/>
            <person name="Gutierrez G."/>
            <person name="Heitman J."/>
            <person name="Henrissat B."/>
            <person name="Iturriaga E.A."/>
            <person name="Lang B.F."/>
            <person name="Lavin J.L."/>
            <person name="Lee S."/>
            <person name="Li W."/>
            <person name="Lindquist E."/>
            <person name="Lopez-Garcia S."/>
            <person name="Luque E.M."/>
            <person name="Marcos A.T."/>
            <person name="Martin J."/>
            <person name="McCluskey K."/>
            <person name="Medina H.R."/>
            <person name="Miralles-Duran A."/>
            <person name="Miyazaki A."/>
            <person name="Munoz-Torres E."/>
            <person name="Oguiza J.A."/>
            <person name="Ohm R."/>
            <person name="Olmedo M."/>
            <person name="Orejas M."/>
            <person name="Ortiz-Castellanos L."/>
            <person name="Pisabarro A.G."/>
            <person name="Rodriguez-Romero J."/>
            <person name="Ruiz-Herrera J."/>
            <person name="Ruiz-Vazquez R."/>
            <person name="Sanz C."/>
            <person name="Schackwitz W."/>
            <person name="Schmutz J."/>
            <person name="Shahriari M."/>
            <person name="Shelest E."/>
            <person name="Silva-Franco F."/>
            <person name="Soanes D."/>
            <person name="Syed K."/>
            <person name="Tagua V.G."/>
            <person name="Talbot N.J."/>
            <person name="Thon M."/>
            <person name="De vries R.P."/>
            <person name="Wiebenga A."/>
            <person name="Yadav J.S."/>
            <person name="Braun E.L."/>
            <person name="Baker S."/>
            <person name="Garre V."/>
            <person name="Horwitz B."/>
            <person name="Torres-Martinez S."/>
            <person name="Idnurm A."/>
            <person name="Herrera-Estrella A."/>
            <person name="Gabaldon T."/>
            <person name="Grigoriev I.V."/>
        </authorList>
    </citation>
    <scope>NUCLEOTIDE SEQUENCE [LARGE SCALE GENOMIC DNA]</scope>
    <source>
        <strain evidence="3">NRRL 1555(-)</strain>
    </source>
</reference>